<dbReference type="EMBL" id="QNVH01000036">
    <property type="protein sequence ID" value="TDA38535.1"/>
    <property type="molecule type" value="Genomic_DNA"/>
</dbReference>
<comment type="caution">
    <text evidence="2">The sequence shown here is derived from an EMBL/GenBank/DDBJ whole genome shotgun (WGS) entry which is preliminary data.</text>
</comment>
<evidence type="ECO:0000256" key="1">
    <source>
        <dbReference type="ARBA" id="ARBA00010364"/>
    </source>
</evidence>
<name>A0A523BCA0_9CREN</name>
<dbReference type="Gene3D" id="3.30.1200.10">
    <property type="entry name" value="YggU-like"/>
    <property type="match status" value="1"/>
</dbReference>
<dbReference type="Proteomes" id="UP000315399">
    <property type="component" value="Unassembled WGS sequence"/>
</dbReference>
<sequence>MRYEVEVKLGADFLRVEGHIIYAGLKQRPEGGRANIELINKLARHFKVPPSHIKIVSGFKSRRKIIEIVGIK</sequence>
<evidence type="ECO:0000313" key="2">
    <source>
        <dbReference type="EMBL" id="TDA38535.1"/>
    </source>
</evidence>
<gene>
    <name evidence="2" type="ORF">DSO08_04135</name>
</gene>
<accession>A0A523BCA0</accession>
<proteinExistence type="inferred from homology"/>
<reference evidence="2 3" key="1">
    <citation type="journal article" date="2019" name="Nat. Microbiol.">
        <title>Expanding anaerobic alkane metabolism in the domain of Archaea.</title>
        <authorList>
            <person name="Wang Y."/>
            <person name="Wegener G."/>
            <person name="Hou J."/>
            <person name="Wang F."/>
            <person name="Xiao X."/>
        </authorList>
    </citation>
    <scope>NUCLEOTIDE SEQUENCE [LARGE SCALE GENOMIC DNA]</scope>
    <source>
        <strain evidence="2">WYZ-LMO10</strain>
    </source>
</reference>
<dbReference type="NCBIfam" id="TIGR00251">
    <property type="entry name" value="DUF167 family protein"/>
    <property type="match status" value="1"/>
</dbReference>
<dbReference type="SUPFAM" id="SSF69786">
    <property type="entry name" value="YggU-like"/>
    <property type="match status" value="1"/>
</dbReference>
<dbReference type="Pfam" id="PF02594">
    <property type="entry name" value="DUF167"/>
    <property type="match status" value="1"/>
</dbReference>
<comment type="similarity">
    <text evidence="1">Belongs to the UPF0235 family.</text>
</comment>
<dbReference type="InterPro" id="IPR003746">
    <property type="entry name" value="DUF167"/>
</dbReference>
<protein>
    <submittedName>
        <fullName evidence="2">DUF167 domain-containing protein</fullName>
    </submittedName>
</protein>
<evidence type="ECO:0000313" key="3">
    <source>
        <dbReference type="Proteomes" id="UP000315399"/>
    </source>
</evidence>
<dbReference type="InterPro" id="IPR036591">
    <property type="entry name" value="YggU-like_sf"/>
</dbReference>
<organism evidence="2 3">
    <name type="scientific">Thermoproteota archaeon</name>
    <dbReference type="NCBI Taxonomy" id="2056631"/>
    <lineage>
        <taxon>Archaea</taxon>
        <taxon>Thermoproteota</taxon>
    </lineage>
</organism>
<dbReference type="AlphaFoldDB" id="A0A523BCA0"/>
<dbReference type="SMART" id="SM01152">
    <property type="entry name" value="DUF167"/>
    <property type="match status" value="1"/>
</dbReference>